<accession>K1SAE1</accession>
<evidence type="ECO:0000313" key="1">
    <source>
        <dbReference type="EMBL" id="EKC57632.1"/>
    </source>
</evidence>
<proteinExistence type="predicted"/>
<comment type="caution">
    <text evidence="1">The sequence shown here is derived from an EMBL/GenBank/DDBJ whole genome shotgun (WGS) entry which is preliminary data.</text>
</comment>
<name>K1SAE1_9ZZZZ</name>
<dbReference type="AlphaFoldDB" id="K1SAE1"/>
<reference evidence="1" key="1">
    <citation type="journal article" date="2013" name="Environ. Microbiol.">
        <title>Microbiota from the distal guts of lean and obese adolescents exhibit partial functional redundancy besides clear differences in community structure.</title>
        <authorList>
            <person name="Ferrer M."/>
            <person name="Ruiz A."/>
            <person name="Lanza F."/>
            <person name="Haange S.B."/>
            <person name="Oberbach A."/>
            <person name="Till H."/>
            <person name="Bargiela R."/>
            <person name="Campoy C."/>
            <person name="Segura M.T."/>
            <person name="Richter M."/>
            <person name="von Bergen M."/>
            <person name="Seifert J."/>
            <person name="Suarez A."/>
        </authorList>
    </citation>
    <scope>NUCLEOTIDE SEQUENCE</scope>
</reference>
<sequence length="86" mass="9493">KEEVVNNENQEVIKPDCELIGQDSNIFNLMGIAARTLRENGLDEQAKEMIDKVTNSGNYNEALLAISDYVNIVGPDESEDEGMCMG</sequence>
<dbReference type="EMBL" id="AJWZ01007181">
    <property type="protein sequence ID" value="EKC57632.1"/>
    <property type="molecule type" value="Genomic_DNA"/>
</dbReference>
<gene>
    <name evidence="1" type="ORF">OBE_10426</name>
</gene>
<feature type="non-terminal residue" evidence="1">
    <location>
        <position position="1"/>
    </location>
</feature>
<protein>
    <submittedName>
        <fullName evidence="1">Uncharacterized protein</fullName>
    </submittedName>
</protein>
<organism evidence="1">
    <name type="scientific">human gut metagenome</name>
    <dbReference type="NCBI Taxonomy" id="408170"/>
    <lineage>
        <taxon>unclassified sequences</taxon>
        <taxon>metagenomes</taxon>
        <taxon>organismal metagenomes</taxon>
    </lineage>
</organism>